<reference evidence="3 4" key="1">
    <citation type="journal article" date="2019" name="Environ. Microbiol.">
        <title>Species interactions and distinct microbial communities in high Arctic permafrost affected cryosols are associated with the CH4 and CO2 gas fluxes.</title>
        <authorList>
            <person name="Altshuler I."/>
            <person name="Hamel J."/>
            <person name="Turney S."/>
            <person name="Magnuson E."/>
            <person name="Levesque R."/>
            <person name="Greer C."/>
            <person name="Whyte L.G."/>
        </authorList>
    </citation>
    <scope>NUCLEOTIDE SEQUENCE [LARGE SCALE GENOMIC DNA]</scope>
    <source>
        <strain evidence="3 4">E6.1</strain>
    </source>
</reference>
<organism evidence="3 4">
    <name type="scientific">Sphingomonas glacialis</name>
    <dbReference type="NCBI Taxonomy" id="658225"/>
    <lineage>
        <taxon>Bacteria</taxon>
        <taxon>Pseudomonadati</taxon>
        <taxon>Pseudomonadota</taxon>
        <taxon>Alphaproteobacteria</taxon>
        <taxon>Sphingomonadales</taxon>
        <taxon>Sphingomonadaceae</taxon>
        <taxon>Sphingomonas</taxon>
    </lineage>
</organism>
<dbReference type="InterPro" id="IPR012495">
    <property type="entry name" value="TadE-like_dom"/>
</dbReference>
<dbReference type="Proteomes" id="UP000319931">
    <property type="component" value="Unassembled WGS sequence"/>
</dbReference>
<evidence type="ECO:0000313" key="3">
    <source>
        <dbReference type="EMBL" id="TPG52186.1"/>
    </source>
</evidence>
<evidence type="ECO:0000313" key="4">
    <source>
        <dbReference type="Proteomes" id="UP000319931"/>
    </source>
</evidence>
<dbReference type="RefSeq" id="WP_140851256.1">
    <property type="nucleotide sequence ID" value="NZ_RCZC01000004.1"/>
</dbReference>
<keyword evidence="1" id="KW-0812">Transmembrane</keyword>
<protein>
    <submittedName>
        <fullName evidence="3">Pilus assembly protein</fullName>
    </submittedName>
</protein>
<keyword evidence="4" id="KW-1185">Reference proteome</keyword>
<evidence type="ECO:0000256" key="1">
    <source>
        <dbReference type="SAM" id="Phobius"/>
    </source>
</evidence>
<name>A0A502FST0_9SPHN</name>
<accession>A0A502FST0</accession>
<gene>
    <name evidence="3" type="ORF">EAH76_15930</name>
</gene>
<comment type="caution">
    <text evidence="3">The sequence shown here is derived from an EMBL/GenBank/DDBJ whole genome shotgun (WGS) entry which is preliminary data.</text>
</comment>
<evidence type="ECO:0000259" key="2">
    <source>
        <dbReference type="Pfam" id="PF07811"/>
    </source>
</evidence>
<feature type="domain" description="TadE-like" evidence="2">
    <location>
        <begin position="21"/>
        <end position="63"/>
    </location>
</feature>
<dbReference type="Pfam" id="PF07811">
    <property type="entry name" value="TadE"/>
    <property type="match status" value="1"/>
</dbReference>
<proteinExistence type="predicted"/>
<dbReference type="AlphaFoldDB" id="A0A502FST0"/>
<dbReference type="EMBL" id="RCZC01000004">
    <property type="protein sequence ID" value="TPG52186.1"/>
    <property type="molecule type" value="Genomic_DNA"/>
</dbReference>
<feature type="transmembrane region" description="Helical" evidence="1">
    <location>
        <begin position="21"/>
        <end position="47"/>
    </location>
</feature>
<dbReference type="OrthoDB" id="7356451at2"/>
<keyword evidence="1" id="KW-0472">Membrane</keyword>
<keyword evidence="1" id="KW-1133">Transmembrane helix</keyword>
<sequence>MQRTSFSWARRPLDIGSDERGTAAIEMAIVLPVLLLLIFGIVTYGSWLAISHSVQQAANEGGRAALGGLTIAERASLARTTANDVLVRTLDINTSKVAVSVQDDGATLIVDVVYDAAGSPLLMLPIVPAPSTRIERKTVMKLTGL</sequence>